<organism evidence="2 3">
    <name type="scientific">Littorina saxatilis</name>
    <dbReference type="NCBI Taxonomy" id="31220"/>
    <lineage>
        <taxon>Eukaryota</taxon>
        <taxon>Metazoa</taxon>
        <taxon>Spiralia</taxon>
        <taxon>Lophotrochozoa</taxon>
        <taxon>Mollusca</taxon>
        <taxon>Gastropoda</taxon>
        <taxon>Caenogastropoda</taxon>
        <taxon>Littorinimorpha</taxon>
        <taxon>Littorinoidea</taxon>
        <taxon>Littorinidae</taxon>
        <taxon>Littorina</taxon>
    </lineage>
</organism>
<comment type="caution">
    <text evidence="2">The sequence shown here is derived from an EMBL/GenBank/DDBJ whole genome shotgun (WGS) entry which is preliminary data.</text>
</comment>
<evidence type="ECO:0000313" key="3">
    <source>
        <dbReference type="Proteomes" id="UP001374579"/>
    </source>
</evidence>
<feature type="compositionally biased region" description="Polar residues" evidence="1">
    <location>
        <begin position="273"/>
        <end position="282"/>
    </location>
</feature>
<reference evidence="2 3" key="1">
    <citation type="submission" date="2024-02" db="EMBL/GenBank/DDBJ databases">
        <title>Chromosome-scale genome assembly of the rough periwinkle Littorina saxatilis.</title>
        <authorList>
            <person name="De Jode A."/>
            <person name="Faria R."/>
            <person name="Formenti G."/>
            <person name="Sims Y."/>
            <person name="Smith T.P."/>
            <person name="Tracey A."/>
            <person name="Wood J.M.D."/>
            <person name="Zagrodzka Z.B."/>
            <person name="Johannesson K."/>
            <person name="Butlin R.K."/>
            <person name="Leder E.H."/>
        </authorList>
    </citation>
    <scope>NUCLEOTIDE SEQUENCE [LARGE SCALE GENOMIC DNA]</scope>
    <source>
        <strain evidence="2">Snail1</strain>
        <tissue evidence="2">Muscle</tissue>
    </source>
</reference>
<sequence>MSNCAVVPQLRMQKSNRMSSQLASRHSDIITATTTTISSERPGSAESNNENIVEAAKASQNWLSRVCRKLKTKNKRQEKCEKCGQRSDTCLPNASFISGRKHFLCLDCRASSDNIKNMYSQLCRNLSLREARNTHNSGEDAASSSSGSSVVMRSKSMKTRPTAPESGYGTATSCDSSSSNGRLVSTSSGECVGRCTPPHPAEDRYSSQRSAHYPSAEHSSARLCVQCPADITCSGDKAVCSRDKPEVFSGAFKSEKAHLNQLQSRPKQKVYTRPQQQQQHHTANPPPPYHHHHQKQHKGKPRYDGYLEVRAPNAEGVKYVFERKEQDLEDLNDEVQEDHLSRRRHTENLKQCYRCQKYRCVAFRAPFQKGWLCEDCMDDLM</sequence>
<feature type="region of interest" description="Disordered" evidence="1">
    <location>
        <begin position="257"/>
        <end position="301"/>
    </location>
</feature>
<dbReference type="AlphaFoldDB" id="A0AAN9BCV0"/>
<feature type="region of interest" description="Disordered" evidence="1">
    <location>
        <begin position="134"/>
        <end position="214"/>
    </location>
</feature>
<feature type="compositionally biased region" description="Basic residues" evidence="1">
    <location>
        <begin position="289"/>
        <end position="300"/>
    </location>
</feature>
<dbReference type="Proteomes" id="UP001374579">
    <property type="component" value="Unassembled WGS sequence"/>
</dbReference>
<dbReference type="EMBL" id="JBAMIC010000010">
    <property type="protein sequence ID" value="KAK7102294.1"/>
    <property type="molecule type" value="Genomic_DNA"/>
</dbReference>
<name>A0AAN9BCV0_9CAEN</name>
<accession>A0AAN9BCV0</accession>
<feature type="compositionally biased region" description="Low complexity" evidence="1">
    <location>
        <begin position="139"/>
        <end position="154"/>
    </location>
</feature>
<keyword evidence="3" id="KW-1185">Reference proteome</keyword>
<feature type="compositionally biased region" description="Polar residues" evidence="1">
    <location>
        <begin position="169"/>
        <end position="189"/>
    </location>
</feature>
<protein>
    <submittedName>
        <fullName evidence="2">Uncharacterized protein</fullName>
    </submittedName>
</protein>
<proteinExistence type="predicted"/>
<evidence type="ECO:0000313" key="2">
    <source>
        <dbReference type="EMBL" id="KAK7102294.1"/>
    </source>
</evidence>
<evidence type="ECO:0000256" key="1">
    <source>
        <dbReference type="SAM" id="MobiDB-lite"/>
    </source>
</evidence>
<gene>
    <name evidence="2" type="ORF">V1264_020532</name>
</gene>